<proteinExistence type="predicted"/>
<accession>A0A2W4SS20</accession>
<evidence type="ECO:0000313" key="1">
    <source>
        <dbReference type="EMBL" id="PZN75524.1"/>
    </source>
</evidence>
<comment type="caution">
    <text evidence="1">The sequence shown here is derived from an EMBL/GenBank/DDBJ whole genome shotgun (WGS) entry which is preliminary data.</text>
</comment>
<name>A0A2W4SS20_9GAMM</name>
<protein>
    <submittedName>
        <fullName evidence="1">Uncharacterized protein</fullName>
    </submittedName>
</protein>
<sequence length="80" mass="8772">MAIFGLLQAISAPKFHIALTGFLHPCRNDEFLASCDCPAGNPPSPPFAKGGIISIDDDAAHYSVFMFYKYEIIMDIQPSH</sequence>
<organism evidence="1 2">
    <name type="scientific">Candidatus Methylumidiphilus alinenensis</name>
    <dbReference type="NCBI Taxonomy" id="2202197"/>
    <lineage>
        <taxon>Bacteria</taxon>
        <taxon>Pseudomonadati</taxon>
        <taxon>Pseudomonadota</taxon>
        <taxon>Gammaproteobacteria</taxon>
        <taxon>Methylococcales</taxon>
        <taxon>Candidatus Methylumidiphilus</taxon>
    </lineage>
</organism>
<reference evidence="1 2" key="1">
    <citation type="journal article" date="2018" name="Aquat. Microb. Ecol.">
        <title>Gammaproteobacterial methanotrophs dominate.</title>
        <authorList>
            <person name="Rissanen A.J."/>
            <person name="Saarenheimo J."/>
            <person name="Tiirola M."/>
            <person name="Peura S."/>
            <person name="Aalto S.L."/>
            <person name="Karvinen A."/>
            <person name="Nykanen H."/>
        </authorList>
    </citation>
    <scope>NUCLEOTIDE SEQUENCE [LARGE SCALE GENOMIC DNA]</scope>
    <source>
        <strain evidence="1">AMbin10</strain>
    </source>
</reference>
<evidence type="ECO:0000313" key="2">
    <source>
        <dbReference type="Proteomes" id="UP000249396"/>
    </source>
</evidence>
<dbReference type="AlphaFoldDB" id="A0A2W4SS20"/>
<dbReference type="Proteomes" id="UP000249396">
    <property type="component" value="Unassembled WGS sequence"/>
</dbReference>
<dbReference type="EMBL" id="QJPH01000383">
    <property type="protein sequence ID" value="PZN75524.1"/>
    <property type="molecule type" value="Genomic_DNA"/>
</dbReference>
<gene>
    <name evidence="1" type="ORF">DM484_18640</name>
</gene>